<name>A0A2P2KEH7_RHIMU</name>
<protein>
    <submittedName>
        <fullName evidence="1">Uncharacterized protein</fullName>
    </submittedName>
</protein>
<accession>A0A2P2KEH7</accession>
<reference evidence="1" key="1">
    <citation type="submission" date="2018-02" db="EMBL/GenBank/DDBJ databases">
        <title>Rhizophora mucronata_Transcriptome.</title>
        <authorList>
            <person name="Meera S.P."/>
            <person name="Sreeshan A."/>
            <person name="Augustine A."/>
        </authorList>
    </citation>
    <scope>NUCLEOTIDE SEQUENCE</scope>
    <source>
        <tissue evidence="1">Leaf</tissue>
    </source>
</reference>
<dbReference type="EMBL" id="GGEC01023583">
    <property type="protein sequence ID" value="MBX04067.1"/>
    <property type="molecule type" value="Transcribed_RNA"/>
</dbReference>
<evidence type="ECO:0000313" key="1">
    <source>
        <dbReference type="EMBL" id="MBX04067.1"/>
    </source>
</evidence>
<sequence>MTEAIEPQQACADSTSNFGFFDAGKASNPMLLNWVKTEAREEFEVGDDLESRVAPVVSLAASFSEAFSLPSSLWDLCDCDCLLNPYNTSAISNSMSS</sequence>
<dbReference type="AlphaFoldDB" id="A0A2P2KEH7"/>
<organism evidence="1">
    <name type="scientific">Rhizophora mucronata</name>
    <name type="common">Asiatic mangrove</name>
    <dbReference type="NCBI Taxonomy" id="61149"/>
    <lineage>
        <taxon>Eukaryota</taxon>
        <taxon>Viridiplantae</taxon>
        <taxon>Streptophyta</taxon>
        <taxon>Embryophyta</taxon>
        <taxon>Tracheophyta</taxon>
        <taxon>Spermatophyta</taxon>
        <taxon>Magnoliopsida</taxon>
        <taxon>eudicotyledons</taxon>
        <taxon>Gunneridae</taxon>
        <taxon>Pentapetalae</taxon>
        <taxon>rosids</taxon>
        <taxon>fabids</taxon>
        <taxon>Malpighiales</taxon>
        <taxon>Rhizophoraceae</taxon>
        <taxon>Rhizophora</taxon>
    </lineage>
</organism>
<proteinExistence type="predicted"/>